<sequence length="66" mass="7380">MIGDEFNQLERALNDEIPVSVRINRSKGINAPKGGSPVAWCDSGYYLPERLSFTFDPIFHAGGYYV</sequence>
<feature type="domain" description="Ribosomal RNA small subunit methyltransferase F N-terminal" evidence="1">
    <location>
        <begin position="2"/>
        <end position="66"/>
    </location>
</feature>
<dbReference type="GO" id="GO:0008168">
    <property type="term" value="F:methyltransferase activity"/>
    <property type="evidence" value="ECO:0007669"/>
    <property type="project" value="UniProtKB-KW"/>
</dbReference>
<dbReference type="EMBL" id="AMCI01002660">
    <property type="protein sequence ID" value="EJX02151.1"/>
    <property type="molecule type" value="Genomic_DNA"/>
</dbReference>
<evidence type="ECO:0000259" key="1">
    <source>
        <dbReference type="Pfam" id="PF17125"/>
    </source>
</evidence>
<keyword evidence="2" id="KW-0489">Methyltransferase</keyword>
<dbReference type="InterPro" id="IPR031341">
    <property type="entry name" value="Methyltr_RsmF_N"/>
</dbReference>
<accession>J9CPV6</accession>
<feature type="non-terminal residue" evidence="2">
    <location>
        <position position="66"/>
    </location>
</feature>
<organism evidence="2">
    <name type="scientific">gut metagenome</name>
    <dbReference type="NCBI Taxonomy" id="749906"/>
    <lineage>
        <taxon>unclassified sequences</taxon>
        <taxon>metagenomes</taxon>
        <taxon>organismal metagenomes</taxon>
    </lineage>
</organism>
<name>J9CPV6_9ZZZZ</name>
<keyword evidence="2" id="KW-0808">Transferase</keyword>
<comment type="caution">
    <text evidence="2">The sequence shown here is derived from an EMBL/GenBank/DDBJ whole genome shotgun (WGS) entry which is preliminary data.</text>
</comment>
<proteinExistence type="predicted"/>
<evidence type="ECO:0000313" key="2">
    <source>
        <dbReference type="EMBL" id="EJX02151.1"/>
    </source>
</evidence>
<reference evidence="2" key="1">
    <citation type="journal article" date="2012" name="PLoS ONE">
        <title>Gene sets for utilization of primary and secondary nutrition supplies in the distal gut of endangered iberian lynx.</title>
        <authorList>
            <person name="Alcaide M."/>
            <person name="Messina E."/>
            <person name="Richter M."/>
            <person name="Bargiela R."/>
            <person name="Peplies J."/>
            <person name="Huws S.A."/>
            <person name="Newbold C.J."/>
            <person name="Golyshin P.N."/>
            <person name="Simon M.A."/>
            <person name="Lopez G."/>
            <person name="Yakimov M.M."/>
            <person name="Ferrer M."/>
        </authorList>
    </citation>
    <scope>NUCLEOTIDE SEQUENCE</scope>
</reference>
<dbReference type="GO" id="GO:0032259">
    <property type="term" value="P:methylation"/>
    <property type="evidence" value="ECO:0007669"/>
    <property type="project" value="UniProtKB-KW"/>
</dbReference>
<dbReference type="Pfam" id="PF17125">
    <property type="entry name" value="Methyltr_RsmF_N"/>
    <property type="match status" value="1"/>
</dbReference>
<gene>
    <name evidence="2" type="ORF">EVA_09741</name>
</gene>
<dbReference type="Gene3D" id="3.30.70.1170">
    <property type="entry name" value="Sun protein, domain 3"/>
    <property type="match status" value="1"/>
</dbReference>
<dbReference type="AlphaFoldDB" id="J9CPV6"/>
<protein>
    <submittedName>
        <fullName evidence="2">tRNA and rRNA cytosine-C5-methylase</fullName>
    </submittedName>
</protein>